<dbReference type="RefSeq" id="WP_053999321.1">
    <property type="nucleotide sequence ID" value="NZ_JXMU01000014.1"/>
</dbReference>
<dbReference type="PANTHER" id="PTHR33337:SF40">
    <property type="entry name" value="CENP-V_GFA DOMAIN-CONTAINING PROTEIN-RELATED"/>
    <property type="match status" value="1"/>
</dbReference>
<evidence type="ECO:0000259" key="5">
    <source>
        <dbReference type="PROSITE" id="PS51891"/>
    </source>
</evidence>
<protein>
    <recommendedName>
        <fullName evidence="5">CENP-V/GFA domain-containing protein</fullName>
    </recommendedName>
</protein>
<organism evidence="6 7">
    <name type="scientific">Ahrensia marina</name>
    <dbReference type="NCBI Taxonomy" id="1514904"/>
    <lineage>
        <taxon>Bacteria</taxon>
        <taxon>Pseudomonadati</taxon>
        <taxon>Pseudomonadota</taxon>
        <taxon>Alphaproteobacteria</taxon>
        <taxon>Hyphomicrobiales</taxon>
        <taxon>Ahrensiaceae</taxon>
        <taxon>Ahrensia</taxon>
    </lineage>
</organism>
<evidence type="ECO:0000256" key="2">
    <source>
        <dbReference type="ARBA" id="ARBA00022723"/>
    </source>
</evidence>
<dbReference type="Proteomes" id="UP000038011">
    <property type="component" value="Unassembled WGS sequence"/>
</dbReference>
<keyword evidence="3" id="KW-0862">Zinc</keyword>
<proteinExistence type="inferred from homology"/>
<dbReference type="AlphaFoldDB" id="A0A0N0VLD2"/>
<accession>A0A0N0VLD2</accession>
<keyword evidence="2" id="KW-0479">Metal-binding</keyword>
<dbReference type="GO" id="GO:0046872">
    <property type="term" value="F:metal ion binding"/>
    <property type="evidence" value="ECO:0007669"/>
    <property type="project" value="UniProtKB-KW"/>
</dbReference>
<comment type="similarity">
    <text evidence="1">Belongs to the Gfa family.</text>
</comment>
<evidence type="ECO:0000256" key="1">
    <source>
        <dbReference type="ARBA" id="ARBA00005495"/>
    </source>
</evidence>
<dbReference type="InterPro" id="IPR006913">
    <property type="entry name" value="CENP-V/GFA"/>
</dbReference>
<evidence type="ECO:0000313" key="6">
    <source>
        <dbReference type="EMBL" id="KPB01061.1"/>
    </source>
</evidence>
<dbReference type="InterPro" id="IPR011057">
    <property type="entry name" value="Mss4-like_sf"/>
</dbReference>
<evidence type="ECO:0000256" key="3">
    <source>
        <dbReference type="ARBA" id="ARBA00022833"/>
    </source>
</evidence>
<gene>
    <name evidence="6" type="ORF">SU32_10510</name>
</gene>
<sequence>MGDFKQSGGCQCGAVRYTLNKKPEVIYTCHCTECQKQSSSAFGISVRVEKASVEIKGKTATFTKSSGDKLTECEYCPSCGSRLFHKRPAYEQMMNIKGGSFDDAAWIKPAGHIWIGSKQDWVVLPQGDLTYDGQPDNYDALTQAYQRN</sequence>
<dbReference type="Pfam" id="PF04828">
    <property type="entry name" value="GFA"/>
    <property type="match status" value="1"/>
</dbReference>
<dbReference type="PATRIC" id="fig|1514904.3.peg.934"/>
<dbReference type="Gene3D" id="3.90.1590.10">
    <property type="entry name" value="glutathione-dependent formaldehyde- activating enzyme (gfa)"/>
    <property type="match status" value="1"/>
</dbReference>
<dbReference type="GO" id="GO:0016846">
    <property type="term" value="F:carbon-sulfur lyase activity"/>
    <property type="evidence" value="ECO:0007669"/>
    <property type="project" value="InterPro"/>
</dbReference>
<evidence type="ECO:0000313" key="7">
    <source>
        <dbReference type="Proteomes" id="UP000038011"/>
    </source>
</evidence>
<dbReference type="OrthoDB" id="9807246at2"/>
<keyword evidence="7" id="KW-1185">Reference proteome</keyword>
<reference evidence="6 7" key="1">
    <citation type="submission" date="2015-01" db="EMBL/GenBank/DDBJ databases">
        <title>Ahrensia donghaiensis sp. nov., a novel dimethylsulphoniopropionate-cleavage bacterium isolated from seawater and emended descriptions of the genus Ahrensia and Ahrensia kielensis.</title>
        <authorList>
            <person name="Liu J."/>
        </authorList>
    </citation>
    <scope>NUCLEOTIDE SEQUENCE [LARGE SCALE GENOMIC DNA]</scope>
    <source>
        <strain evidence="6 7">LZD062</strain>
    </source>
</reference>
<dbReference type="EMBL" id="JXMU01000014">
    <property type="protein sequence ID" value="KPB01061.1"/>
    <property type="molecule type" value="Genomic_DNA"/>
</dbReference>
<dbReference type="STRING" id="1514904.SU32_10510"/>
<keyword evidence="4" id="KW-0456">Lyase</keyword>
<name>A0A0N0VLD2_9HYPH</name>
<feature type="domain" description="CENP-V/GFA" evidence="5">
    <location>
        <begin position="6"/>
        <end position="132"/>
    </location>
</feature>
<dbReference type="PROSITE" id="PS51891">
    <property type="entry name" value="CENP_V_GFA"/>
    <property type="match status" value="1"/>
</dbReference>
<comment type="caution">
    <text evidence="6">The sequence shown here is derived from an EMBL/GenBank/DDBJ whole genome shotgun (WGS) entry which is preliminary data.</text>
</comment>
<dbReference type="SUPFAM" id="SSF51316">
    <property type="entry name" value="Mss4-like"/>
    <property type="match status" value="1"/>
</dbReference>
<evidence type="ECO:0000256" key="4">
    <source>
        <dbReference type="ARBA" id="ARBA00023239"/>
    </source>
</evidence>
<dbReference type="PANTHER" id="PTHR33337">
    <property type="entry name" value="GFA DOMAIN-CONTAINING PROTEIN"/>
    <property type="match status" value="1"/>
</dbReference>